<comment type="function">
    <text evidence="2 22">Cell wall formation.</text>
</comment>
<keyword evidence="15 25" id="KW-0464">Manganese</keyword>
<evidence type="ECO:0000256" key="9">
    <source>
        <dbReference type="ARBA" id="ARBA00022723"/>
    </source>
</evidence>
<evidence type="ECO:0000256" key="13">
    <source>
        <dbReference type="ARBA" id="ARBA00022960"/>
    </source>
</evidence>
<evidence type="ECO:0000259" key="27">
    <source>
        <dbReference type="PROSITE" id="PS50975"/>
    </source>
</evidence>
<comment type="pathway">
    <text evidence="18">Glycan biosynthesis.</text>
</comment>
<dbReference type="Gene3D" id="3.30.470.20">
    <property type="entry name" value="ATP-grasp fold, B domain"/>
    <property type="match status" value="1"/>
</dbReference>
<keyword evidence="8 22" id="KW-0436">Ligase</keyword>
<dbReference type="PROSITE" id="PS00843">
    <property type="entry name" value="DALA_DALA_LIGASE_1"/>
    <property type="match status" value="1"/>
</dbReference>
<evidence type="ECO:0000256" key="25">
    <source>
        <dbReference type="PIRSR" id="PIRSR039102-3"/>
    </source>
</evidence>
<feature type="binding site" evidence="25">
    <location>
        <position position="326"/>
    </location>
    <ligand>
        <name>Mg(2+)</name>
        <dbReference type="ChEBI" id="CHEBI:18420"/>
        <label>2</label>
    </ligand>
</feature>
<dbReference type="EMBL" id="RBAH01000029">
    <property type="protein sequence ID" value="RKN71240.1"/>
    <property type="molecule type" value="Genomic_DNA"/>
</dbReference>
<evidence type="ECO:0000256" key="19">
    <source>
        <dbReference type="ARBA" id="ARBA00068427"/>
    </source>
</evidence>
<dbReference type="Gene3D" id="3.30.1490.20">
    <property type="entry name" value="ATP-grasp fold, A domain"/>
    <property type="match status" value="1"/>
</dbReference>
<feature type="active site" evidence="23">
    <location>
        <position position="337"/>
    </location>
</feature>
<dbReference type="RefSeq" id="WP_120750874.1">
    <property type="nucleotide sequence ID" value="NZ_RBAH01000029.1"/>
</dbReference>
<dbReference type="GO" id="GO:0008716">
    <property type="term" value="F:D-alanine-D-alanine ligase activity"/>
    <property type="evidence" value="ECO:0007669"/>
    <property type="project" value="UniProtKB-UniRule"/>
</dbReference>
<dbReference type="Gene3D" id="3.40.50.20">
    <property type="match status" value="1"/>
</dbReference>
<evidence type="ECO:0000256" key="24">
    <source>
        <dbReference type="PIRSR" id="PIRSR039102-2"/>
    </source>
</evidence>
<evidence type="ECO:0000256" key="14">
    <source>
        <dbReference type="ARBA" id="ARBA00022984"/>
    </source>
</evidence>
<feature type="binding site" evidence="25">
    <location>
        <position position="328"/>
    </location>
    <ligand>
        <name>Mg(2+)</name>
        <dbReference type="ChEBI" id="CHEBI:18420"/>
        <label>2</label>
    </ligand>
</feature>
<comment type="cofactor">
    <cofactor evidence="25">
        <name>Mg(2+)</name>
        <dbReference type="ChEBI" id="CHEBI:18420"/>
    </cofactor>
    <cofactor evidence="25">
        <name>Mn(2+)</name>
        <dbReference type="ChEBI" id="CHEBI:29035"/>
    </cofactor>
    <text evidence="25">Binds 2 magnesium or manganese ions per subunit.</text>
</comment>
<evidence type="ECO:0000256" key="16">
    <source>
        <dbReference type="ARBA" id="ARBA00023316"/>
    </source>
</evidence>
<dbReference type="Proteomes" id="UP000282311">
    <property type="component" value="Unassembled WGS sequence"/>
</dbReference>
<dbReference type="PANTHER" id="PTHR23132">
    <property type="entry name" value="D-ALANINE--D-ALANINE LIGASE"/>
    <property type="match status" value="1"/>
</dbReference>
<keyword evidence="14 22" id="KW-0573">Peptidoglycan synthesis</keyword>
<keyword evidence="29" id="KW-1185">Reference proteome</keyword>
<comment type="cofactor">
    <cofactor evidence="1">
        <name>Mn(2+)</name>
        <dbReference type="ChEBI" id="CHEBI:29035"/>
    </cofactor>
</comment>
<feature type="domain" description="ATP-grasp" evidence="27">
    <location>
        <begin position="153"/>
        <end position="359"/>
    </location>
</feature>
<evidence type="ECO:0000256" key="18">
    <source>
        <dbReference type="ARBA" id="ARBA00060592"/>
    </source>
</evidence>
<evidence type="ECO:0000256" key="10">
    <source>
        <dbReference type="ARBA" id="ARBA00022741"/>
    </source>
</evidence>
<dbReference type="PIRSF" id="PIRSF039102">
    <property type="entry name" value="Ddl/VanB"/>
    <property type="match status" value="1"/>
</dbReference>
<dbReference type="InterPro" id="IPR000291">
    <property type="entry name" value="D-Ala_lig_Van_CS"/>
</dbReference>
<protein>
    <recommendedName>
        <fullName evidence="19 22">D-alanine--D-alanine ligase</fullName>
        <ecNumber evidence="6 22">6.3.2.4</ecNumber>
    </recommendedName>
    <alternativeName>
        <fullName evidence="21 22">D-Ala-D-Ala ligase</fullName>
    </alternativeName>
    <alternativeName>
        <fullName evidence="20 22">D-alanylalanine synthetase</fullName>
    </alternativeName>
</protein>
<name>A0A3B0BEW5_9BACL</name>
<comment type="similarity">
    <text evidence="5 22">Belongs to the D-alanine--D-alanine ligase family.</text>
</comment>
<dbReference type="GO" id="GO:0008360">
    <property type="term" value="P:regulation of cell shape"/>
    <property type="evidence" value="ECO:0007669"/>
    <property type="project" value="UniProtKB-KW"/>
</dbReference>
<evidence type="ECO:0000256" key="26">
    <source>
        <dbReference type="PROSITE-ProRule" id="PRU00409"/>
    </source>
</evidence>
<comment type="pathway">
    <text evidence="4 22">Cell wall biogenesis; peptidoglycan biosynthesis.</text>
</comment>
<evidence type="ECO:0000256" key="21">
    <source>
        <dbReference type="ARBA" id="ARBA00077154"/>
    </source>
</evidence>
<dbReference type="GO" id="GO:0005829">
    <property type="term" value="C:cytosol"/>
    <property type="evidence" value="ECO:0007669"/>
    <property type="project" value="TreeGrafter"/>
</dbReference>
<dbReference type="InterPro" id="IPR011761">
    <property type="entry name" value="ATP-grasp"/>
</dbReference>
<dbReference type="HAMAP" id="MF_00047">
    <property type="entry name" value="Dala_Dala_lig"/>
    <property type="match status" value="1"/>
</dbReference>
<evidence type="ECO:0000256" key="4">
    <source>
        <dbReference type="ARBA" id="ARBA00004752"/>
    </source>
</evidence>
<feature type="binding site" evidence="25">
    <location>
        <position position="326"/>
    </location>
    <ligand>
        <name>Mg(2+)</name>
        <dbReference type="ChEBI" id="CHEBI:18420"/>
        <label>1</label>
    </ligand>
</feature>
<evidence type="ECO:0000256" key="5">
    <source>
        <dbReference type="ARBA" id="ARBA00010871"/>
    </source>
</evidence>
<evidence type="ECO:0000256" key="8">
    <source>
        <dbReference type="ARBA" id="ARBA00022598"/>
    </source>
</evidence>
<comment type="subcellular location">
    <subcellularLocation>
        <location evidence="3 22">Cytoplasm</location>
    </subcellularLocation>
</comment>
<dbReference type="InterPro" id="IPR013815">
    <property type="entry name" value="ATP_grasp_subdomain_1"/>
</dbReference>
<dbReference type="FunFam" id="3.30.1490.20:FF:000007">
    <property type="entry name" value="D-alanine--D-alanine ligase"/>
    <property type="match status" value="1"/>
</dbReference>
<dbReference type="EC" id="6.3.2.4" evidence="6 22"/>
<evidence type="ECO:0000256" key="3">
    <source>
        <dbReference type="ARBA" id="ARBA00004496"/>
    </source>
</evidence>
<dbReference type="PROSITE" id="PS00844">
    <property type="entry name" value="DALA_DALA_LIGASE_2"/>
    <property type="match status" value="1"/>
</dbReference>
<evidence type="ECO:0000256" key="22">
    <source>
        <dbReference type="HAMAP-Rule" id="MF_00047"/>
    </source>
</evidence>
<organism evidence="28 29">
    <name type="scientific">Paenibacillus ginsengarvi</name>
    <dbReference type="NCBI Taxonomy" id="400777"/>
    <lineage>
        <taxon>Bacteria</taxon>
        <taxon>Bacillati</taxon>
        <taxon>Bacillota</taxon>
        <taxon>Bacilli</taxon>
        <taxon>Bacillales</taxon>
        <taxon>Paenibacillaceae</taxon>
        <taxon>Paenibacillus</taxon>
    </lineage>
</organism>
<evidence type="ECO:0000256" key="6">
    <source>
        <dbReference type="ARBA" id="ARBA00012216"/>
    </source>
</evidence>
<evidence type="ECO:0000256" key="11">
    <source>
        <dbReference type="ARBA" id="ARBA00022840"/>
    </source>
</evidence>
<gene>
    <name evidence="22" type="primary">ddl</name>
    <name evidence="28" type="ORF">D7M11_29545</name>
</gene>
<dbReference type="PANTHER" id="PTHR23132:SF25">
    <property type="entry name" value="D-ALANINE--D-ALANINE LIGASE A"/>
    <property type="match status" value="1"/>
</dbReference>
<comment type="caution">
    <text evidence="28">The sequence shown here is derived from an EMBL/GenBank/DDBJ whole genome shotgun (WGS) entry which is preliminary data.</text>
</comment>
<keyword evidence="7 22" id="KW-0963">Cytoplasm</keyword>
<feature type="binding site" evidence="25">
    <location>
        <position position="312"/>
    </location>
    <ligand>
        <name>Mg(2+)</name>
        <dbReference type="ChEBI" id="CHEBI:18420"/>
        <label>1</label>
    </ligand>
</feature>
<dbReference type="InterPro" id="IPR011095">
    <property type="entry name" value="Dala_Dala_lig_C"/>
</dbReference>
<dbReference type="NCBIfam" id="TIGR01205">
    <property type="entry name" value="D_ala_D_alaTIGR"/>
    <property type="match status" value="1"/>
</dbReference>
<feature type="binding site" evidence="24">
    <location>
        <begin position="325"/>
        <end position="326"/>
    </location>
    <ligand>
        <name>ATP</name>
        <dbReference type="ChEBI" id="CHEBI:30616"/>
    </ligand>
</feature>
<dbReference type="FunFam" id="3.30.470.20:FF:000008">
    <property type="entry name" value="D-alanine--D-alanine ligase"/>
    <property type="match status" value="1"/>
</dbReference>
<dbReference type="Pfam" id="PF07478">
    <property type="entry name" value="Dala_Dala_lig_C"/>
    <property type="match status" value="1"/>
</dbReference>
<feature type="binding site" evidence="24">
    <location>
        <begin position="232"/>
        <end position="239"/>
    </location>
    <ligand>
        <name>ATP</name>
        <dbReference type="ChEBI" id="CHEBI:30616"/>
    </ligand>
</feature>
<evidence type="ECO:0000313" key="28">
    <source>
        <dbReference type="EMBL" id="RKN71240.1"/>
    </source>
</evidence>
<evidence type="ECO:0000256" key="20">
    <source>
        <dbReference type="ARBA" id="ARBA00076288"/>
    </source>
</evidence>
<proteinExistence type="inferred from homology"/>
<feature type="active site" evidence="23">
    <location>
        <position position="17"/>
    </location>
</feature>
<dbReference type="InterPro" id="IPR005905">
    <property type="entry name" value="D_ala_D_ala"/>
</dbReference>
<sequence length="378" mass="41613">MDRKIRIGLVYGGKSGEHDVSLQTALAVIRAIDHTKYEVFPYYITKLGQWRPGARLTGPVDRVEQLQNEPDASAQNETAAGIEHGVAMQPFFASIESAAAGGSGAALDVVFPLLHGTFGEDGTIQGLLEMANLPYVGAGVLASAVGMDKVTMKKVFAQEGLPQCIFRHFTRTQWEKDRAFFLMEIEVSVGYPCFVKPANLGSSVGISKANNRDELIDAVQTAFQYDRKVVVEEFVDAREIEVAVLGNDEPEASVAGEIVSSGEFYDYRAKYIDGKSAMIIPAEIAPEKAEEIRDWAIRAFQAIDGSGLSRVDFFLRKSDGAVLINEINTMPGFTPFSMYPLLWKESGKPYGELLDRLIQLAIDRYAAKQTIRYTFDAE</sequence>
<dbReference type="NCBIfam" id="NF002526">
    <property type="entry name" value="PRK01966.1-2"/>
    <property type="match status" value="1"/>
</dbReference>
<keyword evidence="13 22" id="KW-0133">Cell shape</keyword>
<dbReference type="AlphaFoldDB" id="A0A3B0BEW5"/>
<evidence type="ECO:0000256" key="17">
    <source>
        <dbReference type="ARBA" id="ARBA00047614"/>
    </source>
</evidence>
<reference evidence="28 29" key="1">
    <citation type="journal article" date="2007" name="Int. J. Syst. Evol. Microbiol.">
        <title>Paenibacillus ginsengarvi sp. nov., isolated from soil from ginseng cultivation.</title>
        <authorList>
            <person name="Yoon M.H."/>
            <person name="Ten L.N."/>
            <person name="Im W.T."/>
        </authorList>
    </citation>
    <scope>NUCLEOTIDE SEQUENCE [LARGE SCALE GENOMIC DNA]</scope>
    <source>
        <strain evidence="28 29">KCTC 13059</strain>
    </source>
</reference>
<keyword evidence="10 24" id="KW-0547">Nucleotide-binding</keyword>
<comment type="catalytic activity">
    <reaction evidence="17 22">
        <text>2 D-alanine + ATP = D-alanyl-D-alanine + ADP + phosphate + H(+)</text>
        <dbReference type="Rhea" id="RHEA:11224"/>
        <dbReference type="ChEBI" id="CHEBI:15378"/>
        <dbReference type="ChEBI" id="CHEBI:30616"/>
        <dbReference type="ChEBI" id="CHEBI:43474"/>
        <dbReference type="ChEBI" id="CHEBI:57416"/>
        <dbReference type="ChEBI" id="CHEBI:57822"/>
        <dbReference type="ChEBI" id="CHEBI:456216"/>
        <dbReference type="EC" id="6.3.2.4"/>
    </reaction>
</comment>
<accession>A0A3B0BEW5</accession>
<dbReference type="GO" id="GO:0009252">
    <property type="term" value="P:peptidoglycan biosynthetic process"/>
    <property type="evidence" value="ECO:0007669"/>
    <property type="project" value="UniProtKB-UniRule"/>
</dbReference>
<evidence type="ECO:0000256" key="15">
    <source>
        <dbReference type="ARBA" id="ARBA00023211"/>
    </source>
</evidence>
<dbReference type="PROSITE" id="PS50975">
    <property type="entry name" value="ATP_GRASP"/>
    <property type="match status" value="1"/>
</dbReference>
<keyword evidence="9 25" id="KW-0479">Metal-binding</keyword>
<dbReference type="Pfam" id="PF01820">
    <property type="entry name" value="Dala_Dala_lig_N"/>
    <property type="match status" value="1"/>
</dbReference>
<evidence type="ECO:0000256" key="23">
    <source>
        <dbReference type="PIRSR" id="PIRSR039102-1"/>
    </source>
</evidence>
<keyword evidence="16 22" id="KW-0961">Cell wall biogenesis/degradation</keyword>
<evidence type="ECO:0000256" key="2">
    <source>
        <dbReference type="ARBA" id="ARBA00003921"/>
    </source>
</evidence>
<evidence type="ECO:0000313" key="29">
    <source>
        <dbReference type="Proteomes" id="UP000282311"/>
    </source>
</evidence>
<dbReference type="InterPro" id="IPR011127">
    <property type="entry name" value="Dala_Dala_lig_N"/>
</dbReference>
<feature type="binding site" evidence="24">
    <location>
        <begin position="194"/>
        <end position="196"/>
    </location>
    <ligand>
        <name>ATP</name>
        <dbReference type="ChEBI" id="CHEBI:30616"/>
    </ligand>
</feature>
<dbReference type="GO" id="GO:0046872">
    <property type="term" value="F:metal ion binding"/>
    <property type="evidence" value="ECO:0007669"/>
    <property type="project" value="UniProtKB-KW"/>
</dbReference>
<evidence type="ECO:0000256" key="12">
    <source>
        <dbReference type="ARBA" id="ARBA00022842"/>
    </source>
</evidence>
<feature type="binding site" evidence="24">
    <location>
        <position position="149"/>
    </location>
    <ligand>
        <name>ATP</name>
        <dbReference type="ChEBI" id="CHEBI:30616"/>
    </ligand>
</feature>
<keyword evidence="11 26" id="KW-0067">ATP-binding</keyword>
<keyword evidence="12 25" id="KW-0460">Magnesium</keyword>
<dbReference type="NCBIfam" id="NF002528">
    <property type="entry name" value="PRK01966.1-4"/>
    <property type="match status" value="1"/>
</dbReference>
<dbReference type="GO" id="GO:0005524">
    <property type="term" value="F:ATP binding"/>
    <property type="evidence" value="ECO:0007669"/>
    <property type="project" value="UniProtKB-UniRule"/>
</dbReference>
<evidence type="ECO:0000256" key="7">
    <source>
        <dbReference type="ARBA" id="ARBA00022490"/>
    </source>
</evidence>
<dbReference type="GO" id="GO:0071555">
    <property type="term" value="P:cell wall organization"/>
    <property type="evidence" value="ECO:0007669"/>
    <property type="project" value="UniProtKB-KW"/>
</dbReference>
<dbReference type="NCBIfam" id="NF002378">
    <property type="entry name" value="PRK01372.1"/>
    <property type="match status" value="1"/>
</dbReference>
<feature type="binding site" evidence="24">
    <location>
        <begin position="202"/>
        <end position="203"/>
    </location>
    <ligand>
        <name>ATP</name>
        <dbReference type="ChEBI" id="CHEBI:30616"/>
    </ligand>
</feature>
<dbReference type="InterPro" id="IPR016185">
    <property type="entry name" value="PreATP-grasp_dom_sf"/>
</dbReference>
<evidence type="ECO:0000256" key="1">
    <source>
        <dbReference type="ARBA" id="ARBA00001936"/>
    </source>
</evidence>
<dbReference type="OrthoDB" id="9813261at2"/>
<feature type="active site" evidence="23">
    <location>
        <position position="202"/>
    </location>
</feature>
<dbReference type="SUPFAM" id="SSF52440">
    <property type="entry name" value="PreATP-grasp domain"/>
    <property type="match status" value="1"/>
</dbReference>
<dbReference type="UniPathway" id="UPA00219"/>
<dbReference type="SUPFAM" id="SSF56059">
    <property type="entry name" value="Glutathione synthetase ATP-binding domain-like"/>
    <property type="match status" value="1"/>
</dbReference>